<sequence>MSFQSSFQSSYARAKKMMDDAREMARDARVARPWFAACAVVAVWAWTKPPPETFYAHCVRARAVRRTVGDVVLAGAISPTWVCSNSGVRALVRKAAFTCHDGVVATVCRTRDGAAFVGALGTWMRVPFPLDVVVNALVHVIRVNNALLSLASLGVVGVVAMKTLKALKLLVLGVFGAAAVYFGFPKYAGVPRWSIALTAGLYYVAYRKHLLDGVLRVAKAMKPPPRHRHR</sequence>
<feature type="transmembrane region" description="Helical" evidence="1">
    <location>
        <begin position="136"/>
        <end position="159"/>
    </location>
</feature>
<evidence type="ECO:0000313" key="2">
    <source>
        <dbReference type="EMBL" id="CAD8585578.1"/>
    </source>
</evidence>
<feature type="transmembrane region" description="Helical" evidence="1">
    <location>
        <begin position="166"/>
        <end position="184"/>
    </location>
</feature>
<name>A0A7S0KLG4_9CHLO</name>
<feature type="transmembrane region" description="Helical" evidence="1">
    <location>
        <begin position="190"/>
        <end position="206"/>
    </location>
</feature>
<evidence type="ECO:0000256" key="1">
    <source>
        <dbReference type="SAM" id="Phobius"/>
    </source>
</evidence>
<organism evidence="2">
    <name type="scientific">Ostreococcus mediterraneus</name>
    <dbReference type="NCBI Taxonomy" id="1486918"/>
    <lineage>
        <taxon>Eukaryota</taxon>
        <taxon>Viridiplantae</taxon>
        <taxon>Chlorophyta</taxon>
        <taxon>Mamiellophyceae</taxon>
        <taxon>Mamiellales</taxon>
        <taxon>Bathycoccaceae</taxon>
        <taxon>Ostreococcus</taxon>
    </lineage>
</organism>
<feature type="transmembrane region" description="Helical" evidence="1">
    <location>
        <begin position="30"/>
        <end position="47"/>
    </location>
</feature>
<keyword evidence="1" id="KW-0472">Membrane</keyword>
<gene>
    <name evidence="2" type="ORF">OMED0929_LOCUS5513</name>
</gene>
<reference evidence="2" key="1">
    <citation type="submission" date="2021-01" db="EMBL/GenBank/DDBJ databases">
        <authorList>
            <person name="Corre E."/>
            <person name="Pelletier E."/>
            <person name="Niang G."/>
            <person name="Scheremetjew M."/>
            <person name="Finn R."/>
            <person name="Kale V."/>
            <person name="Holt S."/>
            <person name="Cochrane G."/>
            <person name="Meng A."/>
            <person name="Brown T."/>
            <person name="Cohen L."/>
        </authorList>
    </citation>
    <scope>NUCLEOTIDE SEQUENCE</scope>
    <source>
        <strain evidence="2">Clade-D-RCC2572</strain>
    </source>
</reference>
<keyword evidence="1" id="KW-1133">Transmembrane helix</keyword>
<proteinExistence type="predicted"/>
<keyword evidence="1" id="KW-0812">Transmembrane</keyword>
<dbReference type="AlphaFoldDB" id="A0A7S0KLG4"/>
<dbReference type="EMBL" id="HBEW01006531">
    <property type="protein sequence ID" value="CAD8585578.1"/>
    <property type="molecule type" value="Transcribed_RNA"/>
</dbReference>
<protein>
    <submittedName>
        <fullName evidence="2">Uncharacterized protein</fullName>
    </submittedName>
</protein>
<accession>A0A7S0KLG4</accession>